<dbReference type="PANTHER" id="PTHR45730">
    <property type="entry name" value="ZINC FINGER PROTEIN JAGGED"/>
    <property type="match status" value="1"/>
</dbReference>
<dbReference type="Proteomes" id="UP001222027">
    <property type="component" value="Unassembled WGS sequence"/>
</dbReference>
<gene>
    <name evidence="4" type="ORF">OPV22_023209</name>
</gene>
<name>A0AAV8QUX8_ENSVE</name>
<feature type="compositionally biased region" description="Low complexity" evidence="2">
    <location>
        <begin position="99"/>
        <end position="109"/>
    </location>
</feature>
<feature type="region of interest" description="Disordered" evidence="2">
    <location>
        <begin position="68"/>
        <end position="120"/>
    </location>
</feature>
<evidence type="ECO:0000256" key="1">
    <source>
        <dbReference type="PROSITE-ProRule" id="PRU00042"/>
    </source>
</evidence>
<comment type="caution">
    <text evidence="4">The sequence shown here is derived from an EMBL/GenBank/DDBJ whole genome shotgun (WGS) entry which is preliminary data.</text>
</comment>
<feature type="region of interest" description="Disordered" evidence="2">
    <location>
        <begin position="1"/>
        <end position="26"/>
    </location>
</feature>
<evidence type="ECO:0000259" key="3">
    <source>
        <dbReference type="PROSITE" id="PS50157"/>
    </source>
</evidence>
<dbReference type="GO" id="GO:0008270">
    <property type="term" value="F:zinc ion binding"/>
    <property type="evidence" value="ECO:0007669"/>
    <property type="project" value="UniProtKB-KW"/>
</dbReference>
<feature type="domain" description="C2H2-type" evidence="3">
    <location>
        <begin position="127"/>
        <end position="154"/>
    </location>
</feature>
<evidence type="ECO:0000256" key="2">
    <source>
        <dbReference type="SAM" id="MobiDB-lite"/>
    </source>
</evidence>
<evidence type="ECO:0000313" key="4">
    <source>
        <dbReference type="EMBL" id="KAJ8479482.1"/>
    </source>
</evidence>
<dbReference type="InterPro" id="IPR045320">
    <property type="entry name" value="JAGGED/SL1-like"/>
</dbReference>
<dbReference type="GO" id="GO:0003700">
    <property type="term" value="F:DNA-binding transcription factor activity"/>
    <property type="evidence" value="ECO:0007669"/>
    <property type="project" value="InterPro"/>
</dbReference>
<evidence type="ECO:0000313" key="5">
    <source>
        <dbReference type="Proteomes" id="UP001222027"/>
    </source>
</evidence>
<dbReference type="PROSITE" id="PS00028">
    <property type="entry name" value="ZINC_FINGER_C2H2_1"/>
    <property type="match status" value="1"/>
</dbReference>
<feature type="region of interest" description="Disordered" evidence="2">
    <location>
        <begin position="303"/>
        <end position="330"/>
    </location>
</feature>
<dbReference type="PANTHER" id="PTHR45730:SF32">
    <property type="entry name" value="ZINC FINGER PROTEIN JAGGED"/>
    <property type="match status" value="1"/>
</dbReference>
<keyword evidence="1" id="KW-0863">Zinc-finger</keyword>
<sequence>MLAAEDTHVTCSPIHPALSGRPSRIRRRGGEAARVREREGLHGSHAVVITHAGRRSWKDMKQWERGEGSRCNTMRSEGKSLDLNNLPEEHAGKQPLEESSMTTAASADTTRFKKKKSGGKDDSAKVYECRFCSLKFCKSQALGGHMNRHRQGKTNDHHHHGKRETETLNRARQLVFNNEGIGSAGAIGGFRDLNLGGSQFPHGGGGGGGGGGIGDPCLQFRPVYPPRIPTQPPMSPQTQQFIYPSSSSHSLPHHSQAYQPAAGDYYVGHVVPGSSHCQLHHPGYGPESSFACFGAPPGHSFLREGGDGAPGGHGHVQHMDSSSVRDNFHG</sequence>
<feature type="compositionally biased region" description="Polar residues" evidence="2">
    <location>
        <begin position="319"/>
        <end position="330"/>
    </location>
</feature>
<protein>
    <recommendedName>
        <fullName evidence="3">C2H2-type domain-containing protein</fullName>
    </recommendedName>
</protein>
<dbReference type="EMBL" id="JAQQAF010000006">
    <property type="protein sequence ID" value="KAJ8479482.1"/>
    <property type="molecule type" value="Genomic_DNA"/>
</dbReference>
<keyword evidence="1" id="KW-0862">Zinc</keyword>
<proteinExistence type="predicted"/>
<dbReference type="PROSITE" id="PS50157">
    <property type="entry name" value="ZINC_FINGER_C2H2_2"/>
    <property type="match status" value="1"/>
</dbReference>
<feature type="compositionally biased region" description="Basic and acidic residues" evidence="2">
    <location>
        <begin position="87"/>
        <end position="96"/>
    </location>
</feature>
<accession>A0AAV8QUX8</accession>
<dbReference type="Gene3D" id="3.30.160.60">
    <property type="entry name" value="Classic Zinc Finger"/>
    <property type="match status" value="1"/>
</dbReference>
<keyword evidence="1" id="KW-0479">Metal-binding</keyword>
<dbReference type="InterPro" id="IPR013087">
    <property type="entry name" value="Znf_C2H2_type"/>
</dbReference>
<reference evidence="4 5" key="1">
    <citation type="submission" date="2022-12" db="EMBL/GenBank/DDBJ databases">
        <title>Chromosome-scale assembly of the Ensete ventricosum genome.</title>
        <authorList>
            <person name="Dussert Y."/>
            <person name="Stocks J."/>
            <person name="Wendawek A."/>
            <person name="Woldeyes F."/>
            <person name="Nichols R.A."/>
            <person name="Borrell J.S."/>
        </authorList>
    </citation>
    <scope>NUCLEOTIDE SEQUENCE [LARGE SCALE GENOMIC DNA]</scope>
    <source>
        <strain evidence="5">cv. Maze</strain>
        <tissue evidence="4">Seeds</tissue>
    </source>
</reference>
<dbReference type="AlphaFoldDB" id="A0AAV8QUX8"/>
<keyword evidence="5" id="KW-1185">Reference proteome</keyword>
<organism evidence="4 5">
    <name type="scientific">Ensete ventricosum</name>
    <name type="common">Abyssinian banana</name>
    <name type="synonym">Musa ensete</name>
    <dbReference type="NCBI Taxonomy" id="4639"/>
    <lineage>
        <taxon>Eukaryota</taxon>
        <taxon>Viridiplantae</taxon>
        <taxon>Streptophyta</taxon>
        <taxon>Embryophyta</taxon>
        <taxon>Tracheophyta</taxon>
        <taxon>Spermatophyta</taxon>
        <taxon>Magnoliopsida</taxon>
        <taxon>Liliopsida</taxon>
        <taxon>Zingiberales</taxon>
        <taxon>Musaceae</taxon>
        <taxon>Ensete</taxon>
    </lineage>
</organism>